<feature type="region of interest" description="Disordered" evidence="1">
    <location>
        <begin position="190"/>
        <end position="250"/>
    </location>
</feature>
<keyword evidence="2" id="KW-0812">Transmembrane</keyword>
<evidence type="ECO:0000256" key="1">
    <source>
        <dbReference type="SAM" id="MobiDB-lite"/>
    </source>
</evidence>
<dbReference type="EMBL" id="KN716225">
    <property type="protein sequence ID" value="KJH49714.1"/>
    <property type="molecule type" value="Genomic_DNA"/>
</dbReference>
<dbReference type="AlphaFoldDB" id="A0A0D8Y109"/>
<name>A0A0D8Y109_DICVI</name>
<dbReference type="Proteomes" id="UP000053766">
    <property type="component" value="Unassembled WGS sequence"/>
</dbReference>
<gene>
    <name evidence="4" type="ORF">DICVIV_04135</name>
</gene>
<keyword evidence="2" id="KW-1133">Transmembrane helix</keyword>
<evidence type="ECO:0000256" key="2">
    <source>
        <dbReference type="SAM" id="Phobius"/>
    </source>
</evidence>
<feature type="signal peptide" evidence="3">
    <location>
        <begin position="1"/>
        <end position="18"/>
    </location>
</feature>
<evidence type="ECO:0000256" key="3">
    <source>
        <dbReference type="SAM" id="SignalP"/>
    </source>
</evidence>
<reference evidence="5" key="2">
    <citation type="journal article" date="2016" name="Sci. Rep.">
        <title>Dictyocaulus viviparus genome, variome and transcriptome elucidate lungworm biology and support future intervention.</title>
        <authorList>
            <person name="McNulty S.N."/>
            <person name="Strube C."/>
            <person name="Rosa B.A."/>
            <person name="Martin J.C."/>
            <person name="Tyagi R."/>
            <person name="Choi Y.J."/>
            <person name="Wang Q."/>
            <person name="Hallsworth Pepin K."/>
            <person name="Zhang X."/>
            <person name="Ozersky P."/>
            <person name="Wilson R.K."/>
            <person name="Sternberg P.W."/>
            <person name="Gasser R.B."/>
            <person name="Mitreva M."/>
        </authorList>
    </citation>
    <scope>NUCLEOTIDE SEQUENCE [LARGE SCALE GENOMIC DNA]</scope>
    <source>
        <strain evidence="5">HannoverDv2000</strain>
    </source>
</reference>
<reference evidence="4 5" key="1">
    <citation type="submission" date="2013-11" db="EMBL/GenBank/DDBJ databases">
        <title>Draft genome of the bovine lungworm Dictyocaulus viviparus.</title>
        <authorList>
            <person name="Mitreva M."/>
        </authorList>
    </citation>
    <scope>NUCLEOTIDE SEQUENCE [LARGE SCALE GENOMIC DNA]</scope>
    <source>
        <strain evidence="4 5">HannoverDv2000</strain>
    </source>
</reference>
<proteinExistence type="predicted"/>
<feature type="transmembrane region" description="Helical" evidence="2">
    <location>
        <begin position="80"/>
        <end position="107"/>
    </location>
</feature>
<keyword evidence="3" id="KW-0732">Signal</keyword>
<evidence type="ECO:0000313" key="4">
    <source>
        <dbReference type="EMBL" id="KJH49714.1"/>
    </source>
</evidence>
<feature type="chain" id="PRO_5002336122" evidence="3">
    <location>
        <begin position="19"/>
        <end position="271"/>
    </location>
</feature>
<dbReference type="OrthoDB" id="5876428at2759"/>
<organism evidence="4 5">
    <name type="scientific">Dictyocaulus viviparus</name>
    <name type="common">Bovine lungworm</name>
    <dbReference type="NCBI Taxonomy" id="29172"/>
    <lineage>
        <taxon>Eukaryota</taxon>
        <taxon>Metazoa</taxon>
        <taxon>Ecdysozoa</taxon>
        <taxon>Nematoda</taxon>
        <taxon>Chromadorea</taxon>
        <taxon>Rhabditida</taxon>
        <taxon>Rhabditina</taxon>
        <taxon>Rhabditomorpha</taxon>
        <taxon>Strongyloidea</taxon>
        <taxon>Metastrongylidae</taxon>
        <taxon>Dictyocaulus</taxon>
    </lineage>
</organism>
<feature type="compositionally biased region" description="Low complexity" evidence="1">
    <location>
        <begin position="191"/>
        <end position="203"/>
    </location>
</feature>
<accession>A0A0D8Y109</accession>
<sequence length="271" mass="30217">MLMRSFYLLLCSATTIQLVENPSLLKYQKMINIEPATQHISITLTKTDKSAAANTIIGRKSKEVLFLSTQQSVYDYDSTIITILATIGVLLLIVLVTLIAKGILLYFCDNKRKKGGRSETSSRTPVKMKSADLESANFKHVGALVLDSQLKGPVRHMLENASEGSIKRIQFDDRLNEIVDIGTNVERLNDSQKTTQKTTQKSTETIDRTTKKRRIAKTEKSKETASQTSLLKTAKSMTSPSEKIRTREVHSVELGVPLTSTRSEMVVNHQS</sequence>
<evidence type="ECO:0000313" key="5">
    <source>
        <dbReference type="Proteomes" id="UP000053766"/>
    </source>
</evidence>
<feature type="compositionally biased region" description="Polar residues" evidence="1">
    <location>
        <begin position="224"/>
        <end position="241"/>
    </location>
</feature>
<protein>
    <submittedName>
        <fullName evidence="4">Uncharacterized protein</fullName>
    </submittedName>
</protein>
<keyword evidence="5" id="KW-1185">Reference proteome</keyword>
<keyword evidence="2" id="KW-0472">Membrane</keyword>